<gene>
    <name evidence="1" type="ORF">DHETER_LOCUS12312</name>
</gene>
<proteinExistence type="predicted"/>
<keyword evidence="2" id="KW-1185">Reference proteome</keyword>
<protein>
    <submittedName>
        <fullName evidence="1">7548_t:CDS:1</fullName>
    </submittedName>
</protein>
<dbReference type="Proteomes" id="UP000789702">
    <property type="component" value="Unassembled WGS sequence"/>
</dbReference>
<evidence type="ECO:0000313" key="2">
    <source>
        <dbReference type="Proteomes" id="UP000789702"/>
    </source>
</evidence>
<sequence>MLIPYSPQEFDLDEYDYDNFYSRHSDKELDSDNAHYDKNFAQ</sequence>
<evidence type="ECO:0000313" key="1">
    <source>
        <dbReference type="EMBL" id="CAG8711946.1"/>
    </source>
</evidence>
<name>A0ACA9PJD9_9GLOM</name>
<dbReference type="EMBL" id="CAJVPU010029804">
    <property type="protein sequence ID" value="CAG8711946.1"/>
    <property type="molecule type" value="Genomic_DNA"/>
</dbReference>
<accession>A0ACA9PJD9</accession>
<feature type="non-terminal residue" evidence="1">
    <location>
        <position position="1"/>
    </location>
</feature>
<organism evidence="1 2">
    <name type="scientific">Dentiscutata heterogama</name>
    <dbReference type="NCBI Taxonomy" id="1316150"/>
    <lineage>
        <taxon>Eukaryota</taxon>
        <taxon>Fungi</taxon>
        <taxon>Fungi incertae sedis</taxon>
        <taxon>Mucoromycota</taxon>
        <taxon>Glomeromycotina</taxon>
        <taxon>Glomeromycetes</taxon>
        <taxon>Diversisporales</taxon>
        <taxon>Gigasporaceae</taxon>
        <taxon>Dentiscutata</taxon>
    </lineage>
</organism>
<comment type="caution">
    <text evidence="1">The sequence shown here is derived from an EMBL/GenBank/DDBJ whole genome shotgun (WGS) entry which is preliminary data.</text>
</comment>
<reference evidence="1" key="1">
    <citation type="submission" date="2021-06" db="EMBL/GenBank/DDBJ databases">
        <authorList>
            <person name="Kallberg Y."/>
            <person name="Tangrot J."/>
            <person name="Rosling A."/>
        </authorList>
    </citation>
    <scope>NUCLEOTIDE SEQUENCE</scope>
    <source>
        <strain evidence="1">IL203A</strain>
    </source>
</reference>